<dbReference type="PANTHER" id="PTHR16897:SF2">
    <property type="entry name" value="OS03G0226600 PROTEIN"/>
    <property type="match status" value="1"/>
</dbReference>
<dbReference type="STRING" id="1963862.B4O97_02595"/>
<evidence type="ECO:0000313" key="4">
    <source>
        <dbReference type="EMBL" id="ORC37906.1"/>
    </source>
</evidence>
<keyword evidence="1" id="KW-0175">Coiled coil</keyword>
<evidence type="ECO:0000313" key="5">
    <source>
        <dbReference type="Proteomes" id="UP000192343"/>
    </source>
</evidence>
<proteinExistence type="predicted"/>
<dbReference type="Proteomes" id="UP000192343">
    <property type="component" value="Unassembled WGS sequence"/>
</dbReference>
<dbReference type="OrthoDB" id="1521695at2"/>
<dbReference type="EMBL" id="MWQY01000002">
    <property type="protein sequence ID" value="ORC37906.1"/>
    <property type="molecule type" value="Genomic_DNA"/>
</dbReference>
<accession>A0A1Y1S295</accession>
<sequence length="2452" mass="265488">MKRAFLSVLLLFPAVLFAQITVVDGSDSGSDIDTQESTTLYEGVFFAPPSIWDGYTEELKIYNYRLYQEGLATPLYGGNYPEIPDANPPELPFIVEITDEQIDENTGGLYSQLEPGETYYLEVVAIVVNYASEVATGQSDGVLILGGEEPPEEPEDDGTAGRISLSASPSSLVFSAGESSKSLEIDIRAFGTGTCDITSIREDRIYPEWGEDRGFTENIDLQVSSGFTESLNRTVEMDALDRAKALGSGTEGSFTLRYVVSGQDAWGNPLSATLNVPAVVSGAPPVSLEVRDLSLELPESPYFRGESVINSRITIDAIGSGSVLGQVYVDDSLGWTGQPAFAASVNGSTVIEIEAELPTDEPGLHTVRVELINFDGYSTESIYMVSAGEPPFPPDILTLVPGVAELSEFSGTAEAQNINGGVQYTFNGSASLKVLSMDDLVLPQADVSGLVVQYMNNAPNVPVIAGGFVEKEGAGQMIAEAAQGYIKVGRVAWQWGTDGSPLIARSTLFIPRLDTEIVVIPEMPITVDGLELAGSSWDKNNSKNFEAFGVRFRLHDVDQNRALAVIEDQAAGRYGFALSGSIAWNEKEGMNTEEKELVSFSGLTFYTDGGFEGGITVSEDFDLIPGILTITEAGLELEDDELAFKLRGQIKNLPAPFDAEGMSTTFALRFDTAGNVLGGLVPIDELSGGGQGISEDDATEWDFGFATVDLTYLGLDLIINQGTLNRDHSKVVLGADIYLTMLSGEGNRISFGSITVGAAGGLTLTKGLEISFDGDVVWPSMEGAINLVSGKSLDLGAVAVTLDNLALQYGDGNFAFLFSGSFRLKVEAVEGGISFVNLRIGLDGDMGAPDIQGTDLKIMDFVSVRVNEVNWGSGEISYTEDQTTGEGTNRQPAIGDEPAVIKVENYFEILGASINIGSGDSSIMSGGFEQFLFYSIEDEVSFVLREARMEVSGCELFADIKYDRTYLRVAGGITMQQISGAAVGKIGVIPDTALDGTPEPRAGEPTLGLFVMVEGLGIMVAPSVFLDSVGGGVFINPTNEDISTVLAVTGFNRPELDDDIADMRPAGGGDPGGFAVMLLAGVYVAERTLVQGEALITLTANYFSLDAQVSALEGMLHGRSYFLISWNPWYAEGNNVLQANLFDIFTIDGDLAFYAYDDDAWGIMGGVNVALLGADIASGSFFIGPPGFMVETTVKTGVDIEFVSGYVQFSGMVWFYVVPDPDTWGAWADVEVGGSLLWGLVSAKAGVEGALIGQGTDVLIYAVGRVHFKACWVTVYKGSLWVSIRGNDIDGGKGRNDAYDQLIEDARNMAEEMESAKSELVDALSEAMMSLYQLNEEQRQAAGLALVDRSGWVGNILAWSFAAAEVESWPGALPNELQEIQEMLFGDEGQAFVDLRTELEQIWQDLNEELADLQELQNEVLARLEEYEEIVLEDLPNIRDLSTTGNPIQGMETATVPVGTGTRTVQVGFDIDEAKFEQQKQEMEGMRGGFAEYQDAFIQRAGLLDSKLQRLDEILFESEQSFTALMERYSEIHNSMVDYIERYIRFQLENAELATENLQEMQYTEIPDEIAGSGSFVGITSAPTEQVLRELMGWTAANLSANEIREWNIRRVALINLLIEAQGGEADYSIDEANIGTPRGFIDTGMELWWYLPKRGWELTIEMSEDRITSSIDSFHQSSTVIRESWATATGISDTVFDRKADLYSLLYEIYDKLAVYGTGSMPSDGNSDILQMRDGGAVLAGRTPGPRVIGDEKTARPFGELQDGVPVSDYFESRRGEIAPYLELPEIELMDGELVSGDQYSAFFRTDFEAGHPVGVVEYAVKIHPFGYDEPWRSTGMQTSTADVIFQAYRIQRDYQFDLRARGAGGLSTHRRGDIEMHFFDPEDDAEPFISSLDISDDSIPSWPVVTLAESITSNPEELYAEWSAIDPESGIRKYEYAVGTVSAPEGDEDSVMDNGGEGVIYLPGFGSALEPAGEPGYFGGGGDALPDVPTDVLSWTDAGGRTTALIKNLNLQHGHEYVVSVRVTNGVGLQNVHSSDPVLVDLTPPEGQAILQLVQETVDEYPNSIRFEYSFAEEPETEIVAHYMALGRSPAADDLFPWTEMGLDFGRVANLPLAEGETFYLSIKAANSVGLESTVSEGLEFSFNDSTPPPVTMVITAPQQNSTDGSQLSIGWNSVSDEESGIVKYAYGISSMALNEDEWRPDILDWVEIDVSEPPYYLGKGHGGSFGDLPPPGAGDAGQDEAAAAEGGMVPMGPSGMIQIGDPLVFDSGLDTEYAITRTGLNLQGRVYAVVRVTNGAGLSSVAASIPIIFDSSPPDSVRLLANSQQYRTDQLSCRLEASDRQSGIQAYRYSVFRVLGGPVQQWVSSEWIAVESTPEGGVSLPIRIRNFPAPGLEYGREYRIDFEVKNGTGLQWGAAPVIIELVRPKEGDLIQLDERQDSDGRIPGVRRVR</sequence>
<evidence type="ECO:0000256" key="3">
    <source>
        <dbReference type="SAM" id="SignalP"/>
    </source>
</evidence>
<feature type="coiled-coil region" evidence="1">
    <location>
        <begin position="1296"/>
        <end position="1326"/>
    </location>
</feature>
<keyword evidence="5" id="KW-1185">Reference proteome</keyword>
<dbReference type="PANTHER" id="PTHR16897">
    <property type="entry name" value="OS10G0105400 PROTEIN"/>
    <property type="match status" value="1"/>
</dbReference>
<name>A0A1Y1S295_9SPIO</name>
<dbReference type="RefSeq" id="WP_083048029.1">
    <property type="nucleotide sequence ID" value="NZ_MWQY01000002.1"/>
</dbReference>
<feature type="region of interest" description="Disordered" evidence="2">
    <location>
        <begin position="2224"/>
        <end position="2243"/>
    </location>
</feature>
<organism evidence="4 5">
    <name type="scientific">Marispirochaeta aestuarii</name>
    <dbReference type="NCBI Taxonomy" id="1963862"/>
    <lineage>
        <taxon>Bacteria</taxon>
        <taxon>Pseudomonadati</taxon>
        <taxon>Spirochaetota</taxon>
        <taxon>Spirochaetia</taxon>
        <taxon>Spirochaetales</taxon>
        <taxon>Spirochaetaceae</taxon>
        <taxon>Marispirochaeta</taxon>
    </lineage>
</organism>
<keyword evidence="3" id="KW-0732">Signal</keyword>
<protein>
    <submittedName>
        <fullName evidence="4">Uncharacterized protein</fullName>
    </submittedName>
</protein>
<feature type="coiled-coil region" evidence="1">
    <location>
        <begin position="1396"/>
        <end position="1433"/>
    </location>
</feature>
<feature type="signal peptide" evidence="3">
    <location>
        <begin position="1"/>
        <end position="18"/>
    </location>
</feature>
<reference evidence="4 5" key="1">
    <citation type="submission" date="2017-03" db="EMBL/GenBank/DDBJ databases">
        <title>Draft Genome sequence of Marispirochaeta sp. strain JC444.</title>
        <authorList>
            <person name="Shivani Y."/>
            <person name="Subhash Y."/>
            <person name="Sasikala C."/>
            <person name="Ramana C."/>
        </authorList>
    </citation>
    <scope>NUCLEOTIDE SEQUENCE [LARGE SCALE GENOMIC DNA]</scope>
    <source>
        <strain evidence="4 5">JC444</strain>
    </source>
</reference>
<gene>
    <name evidence="4" type="ORF">B4O97_02595</name>
</gene>
<evidence type="ECO:0000256" key="1">
    <source>
        <dbReference type="SAM" id="Coils"/>
    </source>
</evidence>
<feature type="chain" id="PRO_5013254257" evidence="3">
    <location>
        <begin position="19"/>
        <end position="2452"/>
    </location>
</feature>
<comment type="caution">
    <text evidence="4">The sequence shown here is derived from an EMBL/GenBank/DDBJ whole genome shotgun (WGS) entry which is preliminary data.</text>
</comment>
<evidence type="ECO:0000256" key="2">
    <source>
        <dbReference type="SAM" id="MobiDB-lite"/>
    </source>
</evidence>